<reference evidence="1 2" key="1">
    <citation type="submission" date="2019-01" db="EMBL/GenBank/DDBJ databases">
        <title>Filimonas sp. strain TTM-71.</title>
        <authorList>
            <person name="Chen W.-M."/>
        </authorList>
    </citation>
    <scope>NUCLEOTIDE SEQUENCE [LARGE SCALE GENOMIC DNA]</scope>
    <source>
        <strain evidence="1 2">TTM-71</strain>
    </source>
</reference>
<keyword evidence="2" id="KW-1185">Reference proteome</keyword>
<name>A0A4Q1D7S4_9BACT</name>
<dbReference type="AlphaFoldDB" id="A0A4Q1D7S4"/>
<comment type="caution">
    <text evidence="1">The sequence shown here is derived from an EMBL/GenBank/DDBJ whole genome shotgun (WGS) entry which is preliminary data.</text>
</comment>
<sequence>MDKPAQSVMLFNREGKFIRRIGRAGSGKGQFMEITDMVYYPETNLIEIFSLPERKLLRFNTSGELMNEVLSEFYFLAFYHSKDGYWVYGCFPENKKKGVFEFRGNKYNLLLLSEDLKTAKSGFCESRNFFDRTSNNDNFQVNDEGELFFHYGYDNIVYKLKNKEAIPYWFLDFGKNRLPYDHIVTLSTRKQFDQAISPGAVKYDGLIYNLRIGSNQISLSSSEFGSLENSRSIIVNITDSIKVRNYTKIESVAQGGLLPNPIHFNHNKAFFIINPRMMNEQELTTLMREYHIKTNNASNLILLIVDENNIT</sequence>
<dbReference type="Pfam" id="PF17170">
    <property type="entry name" value="DUF5128"/>
    <property type="match status" value="1"/>
</dbReference>
<organism evidence="1 2">
    <name type="scientific">Filimonas effusa</name>
    <dbReference type="NCBI Taxonomy" id="2508721"/>
    <lineage>
        <taxon>Bacteria</taxon>
        <taxon>Pseudomonadati</taxon>
        <taxon>Bacteroidota</taxon>
        <taxon>Chitinophagia</taxon>
        <taxon>Chitinophagales</taxon>
        <taxon>Chitinophagaceae</taxon>
        <taxon>Filimonas</taxon>
    </lineage>
</organism>
<dbReference type="EMBL" id="SDHZ01000002">
    <property type="protein sequence ID" value="RXK83811.1"/>
    <property type="molecule type" value="Genomic_DNA"/>
</dbReference>
<dbReference type="OrthoDB" id="820429at2"/>
<proteinExistence type="predicted"/>
<dbReference type="Proteomes" id="UP000290545">
    <property type="component" value="Unassembled WGS sequence"/>
</dbReference>
<gene>
    <name evidence="1" type="ORF">ESB13_17215</name>
</gene>
<evidence type="ECO:0000313" key="1">
    <source>
        <dbReference type="EMBL" id="RXK83811.1"/>
    </source>
</evidence>
<protein>
    <submittedName>
        <fullName evidence="1">6-bladed beta-propeller</fullName>
    </submittedName>
</protein>
<evidence type="ECO:0000313" key="2">
    <source>
        <dbReference type="Proteomes" id="UP000290545"/>
    </source>
</evidence>
<accession>A0A4Q1D7S4</accession>